<feature type="signal peptide" evidence="1">
    <location>
        <begin position="1"/>
        <end position="22"/>
    </location>
</feature>
<feature type="chain" id="PRO_5020564080" evidence="1">
    <location>
        <begin position="23"/>
        <end position="479"/>
    </location>
</feature>
<dbReference type="InterPro" id="IPR045689">
    <property type="entry name" value="Slr4"/>
</dbReference>
<dbReference type="Pfam" id="PF19526">
    <property type="entry name" value="Slr4"/>
    <property type="match status" value="1"/>
</dbReference>
<evidence type="ECO:0000256" key="1">
    <source>
        <dbReference type="SAM" id="SignalP"/>
    </source>
</evidence>
<dbReference type="Proteomes" id="UP000295531">
    <property type="component" value="Unassembled WGS sequence"/>
</dbReference>
<accession>A0A4R6PQY6</accession>
<gene>
    <name evidence="2" type="ORF">DEU29_102141</name>
</gene>
<keyword evidence="1" id="KW-0732">Signal</keyword>
<protein>
    <submittedName>
        <fullName evidence="2">Uncharacterized protein</fullName>
    </submittedName>
</protein>
<dbReference type="CDD" id="cd22554">
    <property type="entry name" value="Slr4-like"/>
    <property type="match status" value="1"/>
</dbReference>
<dbReference type="OrthoDB" id="6232895at2"/>
<comment type="caution">
    <text evidence="2">The sequence shown here is derived from an EMBL/GenBank/DDBJ whole genome shotgun (WGS) entry which is preliminary data.</text>
</comment>
<sequence length="479" mass="49404">MKTFNKTLLAAFVASASAGAFAAGEKITVPGANDGCWDEGTYYCASVGAEGLALGNDVITHNGFDFVIDAGVTGMDDIDRILIEVSGAQFTLDADTIFGDEAVGNLTKDGATVGSFTPQLQTLNSLALSFDAGENFTTTATPGDSMVNVELRNLKLDLDGAGLGDNVQVTVKAQKLLGTNNFTTVSQASGTVAEVVSQLGLNTFSGTSISTRYSGETINATNRLSFTTGSALETTLGLSLQDRGVNYASVEAVSGGEYAMTVTGDFGFLDADGDGELDEGVAVTAGTGDIEFAEDFSSFVVTNSAAAISGSGSNVNQDVKIELDGEREIPELSATGTMAFNYQTVLPSNTAIGGGTFEESALVASWALQGVTTTFSYMPYGPSISQILFVTNNGYNDGRITVSGWDEAGNKYGPVTLDKVATARGVTKVTGEVEQAMLAEGFSGRGALKLSITVNTSSAEVYGAYNVGGADRGYVPAQQ</sequence>
<evidence type="ECO:0000313" key="3">
    <source>
        <dbReference type="Proteomes" id="UP000295531"/>
    </source>
</evidence>
<proteinExistence type="predicted"/>
<keyword evidence="3" id="KW-1185">Reference proteome</keyword>
<reference evidence="2 3" key="1">
    <citation type="submission" date="2019-03" db="EMBL/GenBank/DDBJ databases">
        <title>Freshwater and sediment microbial communities from various areas in North America, analyzing microbe dynamics in response to fracking.</title>
        <authorList>
            <person name="Lamendella R."/>
        </authorList>
    </citation>
    <scope>NUCLEOTIDE SEQUENCE [LARGE SCALE GENOMIC DNA]</scope>
    <source>
        <strain evidence="2 3">18_TX</strain>
    </source>
</reference>
<name>A0A4R6PQY6_9GAMM</name>
<dbReference type="RefSeq" id="WP_133538702.1">
    <property type="nucleotide sequence ID" value="NZ_SNXI01000002.1"/>
</dbReference>
<organism evidence="2 3">
    <name type="scientific">Idiomarina aquatica</name>
    <dbReference type="NCBI Taxonomy" id="1327752"/>
    <lineage>
        <taxon>Bacteria</taxon>
        <taxon>Pseudomonadati</taxon>
        <taxon>Pseudomonadota</taxon>
        <taxon>Gammaproteobacteria</taxon>
        <taxon>Alteromonadales</taxon>
        <taxon>Idiomarinaceae</taxon>
        <taxon>Idiomarina</taxon>
    </lineage>
</organism>
<evidence type="ECO:0000313" key="2">
    <source>
        <dbReference type="EMBL" id="TDP40241.1"/>
    </source>
</evidence>
<dbReference type="EMBL" id="SNXI01000002">
    <property type="protein sequence ID" value="TDP40241.1"/>
    <property type="molecule type" value="Genomic_DNA"/>
</dbReference>
<dbReference type="AlphaFoldDB" id="A0A4R6PQY6"/>